<reference evidence="6 7" key="1">
    <citation type="submission" date="2018-01" db="EMBL/GenBank/DDBJ databases">
        <title>The whole genome sequencing and assembly of Halobacillus litoralis ERB031 strain.</title>
        <authorList>
            <person name="Lee S.-J."/>
            <person name="Park M.-K."/>
            <person name="Kim J.-Y."/>
            <person name="Lee Y.-J."/>
            <person name="Yi H."/>
            <person name="Bahn Y.-S."/>
            <person name="Kim J.F."/>
            <person name="Lee D.-W."/>
        </authorList>
    </citation>
    <scope>NUCLEOTIDE SEQUENCE [LARGE SCALE GENOMIC DNA]</scope>
    <source>
        <strain evidence="6 7">ERB 031</strain>
    </source>
</reference>
<dbReference type="Proteomes" id="UP000287756">
    <property type="component" value="Chromosome"/>
</dbReference>
<comment type="similarity">
    <text evidence="1">Belongs to the SMC family. SbcC subfamily.</text>
</comment>
<feature type="coiled-coil region" evidence="4">
    <location>
        <begin position="545"/>
        <end position="703"/>
    </location>
</feature>
<evidence type="ECO:0000256" key="3">
    <source>
        <dbReference type="ARBA" id="ARBA00013368"/>
    </source>
</evidence>
<keyword evidence="4" id="KW-0175">Coiled coil</keyword>
<dbReference type="InterPro" id="IPR038729">
    <property type="entry name" value="Rad50/SbcC_AAA"/>
</dbReference>
<organism evidence="6 7">
    <name type="scientific">Halobacillus litoralis</name>
    <dbReference type="NCBI Taxonomy" id="45668"/>
    <lineage>
        <taxon>Bacteria</taxon>
        <taxon>Bacillati</taxon>
        <taxon>Bacillota</taxon>
        <taxon>Bacilli</taxon>
        <taxon>Bacillales</taxon>
        <taxon>Bacillaceae</taxon>
        <taxon>Halobacillus</taxon>
    </lineage>
</organism>
<feature type="coiled-coil region" evidence="4">
    <location>
        <begin position="324"/>
        <end position="375"/>
    </location>
</feature>
<sequence>MKALSITMGAFGPYRDKQTVDFTLLGEETIFLITGPTGAGKTTIFDAMCFALYGRASGSDRDQDTMRSHFAHPDEPTYVDFQFELRGKMYRVVRMPKQQKKKERGEGWKEEPARAELYMAHENSEKLIASKIKEVNEHIEEIMGLDYEQFRKMIMIPQGEFRKLISENSKEREEILQRIFKTEFFSQLTDYFKKHSKELEKEIQQFEWKIEQEINKIQWGMDSDHAVENEDLSKIRERLKQRIDSQEKLVSEEKEHLDHIRRKSDKLQKQLYEMKQTAELFEERDALLKEKSELDENRKHIDRLKHDVSLANNAAEVFPYEKQYEERKQEFNQWKKKQKEKEERLVQVKADFEELENKYRAEMEKEEERQQLKVEWDKKVEEKNKLDEFLQLANKLNHAEKVTEEKKKHSESLQAEQAQLVKRKKELRSKTAEERTVAQAQFEKKEERQRLQTRMQSLGQLDEEWGKLKKLRVNYQTFMKHFQQIKKKQEDSKKAYEVALEEIRKHHAYTLSLQLEPGDHCPVCGSKEHPFHAERPSNIIDEEALENLKHTFEKADREYQKAQDNAVKVKSDGESQRQITEKVYRDLAEHVEDLNDEAISTAMKQCQKELNELEKVSQELEKKANDISSAVKQLDDLEEKEQQLQVNIEKVRNEFHEKQQELTTLESDHKTMKEKYPFSSTDVQVLTDEVKNKEKAYRKALKDWEEIQKSYTNKRDEFHQMQTMVNEGDKYLQEAETALAQREEEFDQTLVQFSFTSVESYRKALKSTEEVEDLTSKIEVYQKRIDLVAARLSELDRKLEHQSKPDIKEIEQEWKDIYETLTTQQEKLNEMNISLRQNHTIQDNVATLVEDQGELAAQYYDIAELSQLASGDNHLRLSLERYVLASFLDEILVQANLRLDQMTDHRYQLIRSDAVAKRGAQSGLDLEVIDHHTGQQRSVRTLSGGEGFKASLSLALGMADVVQSHAGGVQLDTLFIDEGFGTLDELSLEQAIGCLRSLQDGNRMLGIISHVPQLKEEIPAKLQIDSGPKGSTVAFVFQ</sequence>
<dbReference type="PANTHER" id="PTHR32114">
    <property type="entry name" value="ABC TRANSPORTER ABCH.3"/>
    <property type="match status" value="1"/>
</dbReference>
<proteinExistence type="inferred from homology"/>
<dbReference type="KEGG" id="hli:HLI_00835"/>
<dbReference type="Pfam" id="PF13558">
    <property type="entry name" value="SbcC_Walker_B"/>
    <property type="match status" value="1"/>
</dbReference>
<dbReference type="PANTHER" id="PTHR32114:SF2">
    <property type="entry name" value="ABC TRANSPORTER ABCH.3"/>
    <property type="match status" value="1"/>
</dbReference>
<accession>A0A410M7W0</accession>
<dbReference type="EMBL" id="CP026118">
    <property type="protein sequence ID" value="QAS50844.1"/>
    <property type="molecule type" value="Genomic_DNA"/>
</dbReference>
<dbReference type="Pfam" id="PF13476">
    <property type="entry name" value="AAA_23"/>
    <property type="match status" value="1"/>
</dbReference>
<evidence type="ECO:0000259" key="5">
    <source>
        <dbReference type="Pfam" id="PF13476"/>
    </source>
</evidence>
<dbReference type="GO" id="GO:0006302">
    <property type="term" value="P:double-strand break repair"/>
    <property type="evidence" value="ECO:0007669"/>
    <property type="project" value="InterPro"/>
</dbReference>
<evidence type="ECO:0000313" key="6">
    <source>
        <dbReference type="EMBL" id="QAS50844.1"/>
    </source>
</evidence>
<evidence type="ECO:0000256" key="4">
    <source>
        <dbReference type="SAM" id="Coils"/>
    </source>
</evidence>
<comment type="subunit">
    <text evidence="2">Heterodimer of SbcC and SbcD.</text>
</comment>
<feature type="coiled-coil region" evidence="4">
    <location>
        <begin position="196"/>
        <end position="297"/>
    </location>
</feature>
<dbReference type="GO" id="GO:0016887">
    <property type="term" value="F:ATP hydrolysis activity"/>
    <property type="evidence" value="ECO:0007669"/>
    <property type="project" value="InterPro"/>
</dbReference>
<dbReference type="InterPro" id="IPR027417">
    <property type="entry name" value="P-loop_NTPase"/>
</dbReference>
<name>A0A410M7W0_9BACI</name>
<dbReference type="SUPFAM" id="SSF52540">
    <property type="entry name" value="P-loop containing nucleoside triphosphate hydrolases"/>
    <property type="match status" value="2"/>
</dbReference>
<protein>
    <recommendedName>
        <fullName evidence="3">Nuclease SbcCD subunit C</fullName>
    </recommendedName>
</protein>
<feature type="coiled-coil region" evidence="4">
    <location>
        <begin position="399"/>
        <end position="430"/>
    </location>
</feature>
<dbReference type="Gene3D" id="3.40.50.300">
    <property type="entry name" value="P-loop containing nucleotide triphosphate hydrolases"/>
    <property type="match status" value="2"/>
</dbReference>
<dbReference type="OrthoDB" id="9795626at2"/>
<evidence type="ECO:0000256" key="1">
    <source>
        <dbReference type="ARBA" id="ARBA00006930"/>
    </source>
</evidence>
<evidence type="ECO:0000313" key="7">
    <source>
        <dbReference type="Proteomes" id="UP000287756"/>
    </source>
</evidence>
<gene>
    <name evidence="6" type="ORF">HLI_00835</name>
</gene>
<dbReference type="AlphaFoldDB" id="A0A410M7W0"/>
<feature type="domain" description="Rad50/SbcC-type AAA" evidence="5">
    <location>
        <begin position="5"/>
        <end position="217"/>
    </location>
</feature>
<dbReference type="RefSeq" id="WP_128522608.1">
    <property type="nucleotide sequence ID" value="NZ_CANLVY010000004.1"/>
</dbReference>
<evidence type="ECO:0000256" key="2">
    <source>
        <dbReference type="ARBA" id="ARBA00011322"/>
    </source>
</evidence>
<feature type="coiled-coil region" evidence="4">
    <location>
        <begin position="732"/>
        <end position="798"/>
    </location>
</feature>